<evidence type="ECO:0000256" key="2">
    <source>
        <dbReference type="ARBA" id="ARBA00008954"/>
    </source>
</evidence>
<comment type="similarity">
    <text evidence="2">Belongs to the class-III pyridoxal-phosphate-dependent aminotransferase family.</text>
</comment>
<evidence type="ECO:0000256" key="3">
    <source>
        <dbReference type="ARBA" id="ARBA00022576"/>
    </source>
</evidence>
<dbReference type="GO" id="GO:0005759">
    <property type="term" value="C:mitochondrial matrix"/>
    <property type="evidence" value="ECO:0007669"/>
    <property type="project" value="TreeGrafter"/>
</dbReference>
<keyword evidence="3 6" id="KW-0032">Aminotransferase</keyword>
<dbReference type="InterPro" id="IPR015424">
    <property type="entry name" value="PyrdxlP-dep_Trfase"/>
</dbReference>
<evidence type="ECO:0000256" key="5">
    <source>
        <dbReference type="ARBA" id="ARBA00022898"/>
    </source>
</evidence>
<protein>
    <submittedName>
        <fullName evidence="6">Acetylornithine transaminase</fullName>
        <ecNumber evidence="6">2.6.1.11</ecNumber>
    </submittedName>
</protein>
<evidence type="ECO:0000256" key="1">
    <source>
        <dbReference type="ARBA" id="ARBA00001933"/>
    </source>
</evidence>
<evidence type="ECO:0000256" key="4">
    <source>
        <dbReference type="ARBA" id="ARBA00022679"/>
    </source>
</evidence>
<dbReference type="GO" id="GO:0030170">
    <property type="term" value="F:pyridoxal phosphate binding"/>
    <property type="evidence" value="ECO:0007669"/>
    <property type="project" value="InterPro"/>
</dbReference>
<proteinExistence type="inferred from homology"/>
<dbReference type="InterPro" id="IPR050103">
    <property type="entry name" value="Class-III_PLP-dep_AT"/>
</dbReference>
<dbReference type="PANTHER" id="PTHR11986">
    <property type="entry name" value="AMINOTRANSFERASE CLASS III"/>
    <property type="match status" value="1"/>
</dbReference>
<dbReference type="Pfam" id="PF00202">
    <property type="entry name" value="Aminotran_3"/>
    <property type="match status" value="1"/>
</dbReference>
<dbReference type="SUPFAM" id="SSF89957">
    <property type="entry name" value="MTH1187/YkoF-like"/>
    <property type="match status" value="1"/>
</dbReference>
<dbReference type="InterPro" id="IPR005814">
    <property type="entry name" value="Aminotrans_3"/>
</dbReference>
<dbReference type="CDD" id="cd00610">
    <property type="entry name" value="OAT_like"/>
    <property type="match status" value="1"/>
</dbReference>
<dbReference type="InterPro" id="IPR015422">
    <property type="entry name" value="PyrdxlP-dep_Trfase_small"/>
</dbReference>
<dbReference type="Gene3D" id="3.30.70.930">
    <property type="match status" value="2"/>
</dbReference>
<comment type="cofactor">
    <cofactor evidence="1">
        <name>pyridoxal 5'-phosphate</name>
        <dbReference type="ChEBI" id="CHEBI:597326"/>
    </cofactor>
</comment>
<dbReference type="FunFam" id="3.40.640.10:FF:000004">
    <property type="entry name" value="Acetylornithine aminotransferase"/>
    <property type="match status" value="1"/>
</dbReference>
<dbReference type="InterPro" id="IPR049704">
    <property type="entry name" value="Aminotrans_3_PPA_site"/>
</dbReference>
<dbReference type="Gene3D" id="3.90.1150.10">
    <property type="entry name" value="Aspartate Aminotransferase, domain 1"/>
    <property type="match status" value="1"/>
</dbReference>
<dbReference type="Proteomes" id="UP001216638">
    <property type="component" value="Chromosome 3"/>
</dbReference>
<dbReference type="EC" id="2.6.1.11" evidence="6"/>
<reference evidence="6" key="1">
    <citation type="submission" date="2023-03" db="EMBL/GenBank/DDBJ databases">
        <title>Mating type loci evolution in Malassezia.</title>
        <authorList>
            <person name="Coelho M.A."/>
        </authorList>
    </citation>
    <scope>NUCLEOTIDE SEQUENCE</scope>
    <source>
        <strain evidence="6">CBS 14135</strain>
    </source>
</reference>
<sequence>MAGSELYAVADFCLIPMGTGTTSVGKYIAECQRVLESMKNEGIVYERCHEAVHAMGVERIATDIRLGTRTDKPTNEAWAEGLTENRRKRESVLRRLDGKDAAQAFQSTQNLEPCTEYITPTHPDFSDPAPNTNVAEELRDFSETTLGTYKRPDLVFAYGKGLDLYAEMPTTRNQEKQYRRYLDFTAGIAVNSLGHADPQVARIAGEQAARLVHCSNLYYNEWSGKMVSRLVEMTYAHGGLGERPGSLMAPEGPHLKAFVANSGTEANEAALKFARKAAAVYANGAHRKTGLVCFRNAFHGRSMGALSVTPNPKYQEVFQPLVGNIRVGDLNKIEGLDTLITEDVAGVILEPIQGEGGVLPADVSFLQAVRRRCDEVGAVLIYDEIQCGLFRTGTMWCHSELPLDAHPDIVTMAKPLANGFPIGAVLMRPRVADAIVVGDHGTTFGGGPLVCRIAHYVLGRLAEDALRQNVAARSKQLFERLSLIRDMFGDLVHESGARGRGLLVGLPMKKAAHASEVVALARQRGVLLLSAGSDTLRFVPSLTASRAEVDEAMDVLESCLVVVREGAK</sequence>
<keyword evidence="7" id="KW-1185">Reference proteome</keyword>
<dbReference type="PROSITE" id="PS00600">
    <property type="entry name" value="AA_TRANSFER_CLASS_3"/>
    <property type="match status" value="1"/>
</dbReference>
<keyword evidence="5" id="KW-0663">Pyridoxal phosphate</keyword>
<evidence type="ECO:0000313" key="7">
    <source>
        <dbReference type="Proteomes" id="UP001216638"/>
    </source>
</evidence>
<dbReference type="SUPFAM" id="SSF53383">
    <property type="entry name" value="PLP-dependent transferases"/>
    <property type="match status" value="1"/>
</dbReference>
<organism evidence="6 7">
    <name type="scientific">Malassezia brasiliensis</name>
    <dbReference type="NCBI Taxonomy" id="1821822"/>
    <lineage>
        <taxon>Eukaryota</taxon>
        <taxon>Fungi</taxon>
        <taxon>Dikarya</taxon>
        <taxon>Basidiomycota</taxon>
        <taxon>Ustilaginomycotina</taxon>
        <taxon>Malasseziomycetes</taxon>
        <taxon>Malasseziales</taxon>
        <taxon>Malasseziaceae</taxon>
        <taxon>Malassezia</taxon>
    </lineage>
</organism>
<name>A0AAF0IQ56_9BASI</name>
<keyword evidence="4 6" id="KW-0808">Transferase</keyword>
<dbReference type="GO" id="GO:0003992">
    <property type="term" value="F:N2-acetyl-L-ornithine:2-oxoglutarate 5-aminotransferase activity"/>
    <property type="evidence" value="ECO:0007669"/>
    <property type="project" value="UniProtKB-EC"/>
</dbReference>
<dbReference type="InterPro" id="IPR029756">
    <property type="entry name" value="MTH1187/YkoF-like"/>
</dbReference>
<dbReference type="InterPro" id="IPR015421">
    <property type="entry name" value="PyrdxlP-dep_Trfase_major"/>
</dbReference>
<dbReference type="Gene3D" id="3.40.640.10">
    <property type="entry name" value="Type I PLP-dependent aspartate aminotransferase-like (Major domain)"/>
    <property type="match status" value="1"/>
</dbReference>
<accession>A0AAF0IQ56</accession>
<dbReference type="AlphaFoldDB" id="A0AAF0IQ56"/>
<evidence type="ECO:0000313" key="6">
    <source>
        <dbReference type="EMBL" id="WFC95700.1"/>
    </source>
</evidence>
<dbReference type="GO" id="GO:0042802">
    <property type="term" value="F:identical protein binding"/>
    <property type="evidence" value="ECO:0007669"/>
    <property type="project" value="TreeGrafter"/>
</dbReference>
<dbReference type="EMBL" id="CP119953">
    <property type="protein sequence ID" value="WFC95700.1"/>
    <property type="molecule type" value="Genomic_DNA"/>
</dbReference>
<dbReference type="PANTHER" id="PTHR11986:SF79">
    <property type="entry name" value="ACETYLORNITHINE AMINOTRANSFERASE, MITOCHONDRIAL"/>
    <property type="match status" value="1"/>
</dbReference>
<gene>
    <name evidence="6" type="primary">ARG8_2</name>
    <name evidence="6" type="ORF">MBRA1_002353</name>
</gene>